<dbReference type="NCBIfam" id="NF033521">
    <property type="entry name" value="lasso_leader_L3"/>
    <property type="match status" value="1"/>
</dbReference>
<comment type="caution">
    <text evidence="2">The sequence shown here is derived from an EMBL/GenBank/DDBJ whole genome shotgun (WGS) entry which is preliminary data.</text>
</comment>
<accession>A0AAE3H2T2</accession>
<evidence type="ECO:0000313" key="2">
    <source>
        <dbReference type="EMBL" id="MCP9762944.1"/>
    </source>
</evidence>
<protein>
    <submittedName>
        <fullName evidence="2">Lasso RiPP family leader peptide-containing protein</fullName>
    </submittedName>
</protein>
<dbReference type="EMBL" id="RJUF01000017">
    <property type="protein sequence ID" value="MCP9762944.1"/>
    <property type="molecule type" value="Genomic_DNA"/>
</dbReference>
<sequence>MKMKNSNTNDKKAKKKYTAPQLIKHGSVSKLTLKGGSTPDFTNTYNP</sequence>
<dbReference type="AlphaFoldDB" id="A0AAE3H2T2"/>
<name>A0AAE3H2T2_9BACT</name>
<proteinExistence type="predicted"/>
<organism evidence="2 3">
    <name type="scientific">Lacihabitans soyangensis</name>
    <dbReference type="NCBI Taxonomy" id="869394"/>
    <lineage>
        <taxon>Bacteria</taxon>
        <taxon>Pseudomonadati</taxon>
        <taxon>Bacteroidota</taxon>
        <taxon>Cytophagia</taxon>
        <taxon>Cytophagales</taxon>
        <taxon>Leadbetterellaceae</taxon>
        <taxon>Lacihabitans</taxon>
    </lineage>
</organism>
<reference evidence="2 3" key="1">
    <citation type="submission" date="2018-11" db="EMBL/GenBank/DDBJ databases">
        <title>Novel bacteria species description.</title>
        <authorList>
            <person name="Han J.-H."/>
        </authorList>
    </citation>
    <scope>NUCLEOTIDE SEQUENCE [LARGE SCALE GENOMIC DNA]</scope>
    <source>
        <strain evidence="2 3">KCTC23259</strain>
    </source>
</reference>
<feature type="region of interest" description="Disordered" evidence="1">
    <location>
        <begin position="1"/>
        <end position="47"/>
    </location>
</feature>
<evidence type="ECO:0000256" key="1">
    <source>
        <dbReference type="SAM" id="MobiDB-lite"/>
    </source>
</evidence>
<dbReference type="Proteomes" id="UP001204144">
    <property type="component" value="Unassembled WGS sequence"/>
</dbReference>
<keyword evidence="3" id="KW-1185">Reference proteome</keyword>
<gene>
    <name evidence="2" type="ORF">EGI31_08245</name>
</gene>
<evidence type="ECO:0000313" key="3">
    <source>
        <dbReference type="Proteomes" id="UP001204144"/>
    </source>
</evidence>